<dbReference type="Pfam" id="PF08486">
    <property type="entry name" value="SpoIID"/>
    <property type="match status" value="1"/>
</dbReference>
<keyword evidence="1" id="KW-0472">Membrane</keyword>
<reference evidence="3 4" key="2">
    <citation type="submission" date="2008-11" db="EMBL/GenBank/DDBJ databases">
        <authorList>
            <person name="Fulton L."/>
            <person name="Clifton S."/>
            <person name="Fulton B."/>
            <person name="Xu J."/>
            <person name="Minx P."/>
            <person name="Pepin K.H."/>
            <person name="Johnson M."/>
            <person name="Bhonagiri V."/>
            <person name="Nash W.E."/>
            <person name="Mardis E.R."/>
            <person name="Wilson R.K."/>
        </authorList>
    </citation>
    <scope>NUCLEOTIDE SEQUENCE [LARGE SCALE GENOMIC DNA]</scope>
    <source>
        <strain evidence="3 4">ATCC 43243</strain>
    </source>
</reference>
<proteinExistence type="predicted"/>
<organism evidence="3 4">
    <name type="scientific">[Bacteroides] pectinophilus ATCC 43243</name>
    <dbReference type="NCBI Taxonomy" id="483218"/>
    <lineage>
        <taxon>Bacteria</taxon>
        <taxon>Bacillati</taxon>
        <taxon>Bacillota</taxon>
        <taxon>Clostridia</taxon>
        <taxon>Eubacteriales</taxon>
    </lineage>
</organism>
<keyword evidence="4" id="KW-1185">Reference proteome</keyword>
<reference evidence="3 4" key="1">
    <citation type="submission" date="2008-11" db="EMBL/GenBank/DDBJ databases">
        <title>Draft genome sequence of Bacteroides pectinophilus (ATCC 43243).</title>
        <authorList>
            <person name="Sudarsanam P."/>
            <person name="Ley R."/>
            <person name="Guruge J."/>
            <person name="Turnbaugh P.J."/>
            <person name="Mahowald M."/>
            <person name="Liep D."/>
            <person name="Gordon J."/>
        </authorList>
    </citation>
    <scope>NUCLEOTIDE SEQUENCE [LARGE SCALE GENOMIC DNA]</scope>
    <source>
        <strain evidence="3 4">ATCC 43243</strain>
    </source>
</reference>
<dbReference type="GO" id="GO:0030435">
    <property type="term" value="P:sporulation resulting in formation of a cellular spore"/>
    <property type="evidence" value="ECO:0007669"/>
    <property type="project" value="InterPro"/>
</dbReference>
<dbReference type="AlphaFoldDB" id="B7APU8"/>
<evidence type="ECO:0000313" key="4">
    <source>
        <dbReference type="Proteomes" id="UP000003136"/>
    </source>
</evidence>
<dbReference type="NCBIfam" id="TIGR02669">
    <property type="entry name" value="SpoIID_LytB"/>
    <property type="match status" value="1"/>
</dbReference>
<dbReference type="InterPro" id="IPR013486">
    <property type="entry name" value="SpoIID/LytB"/>
</dbReference>
<dbReference type="EMBL" id="ABVQ01000035">
    <property type="protein sequence ID" value="EEC57720.1"/>
    <property type="molecule type" value="Genomic_DNA"/>
</dbReference>
<feature type="transmembrane region" description="Helical" evidence="1">
    <location>
        <begin position="12"/>
        <end position="35"/>
    </location>
</feature>
<dbReference type="Proteomes" id="UP000003136">
    <property type="component" value="Unassembled WGS sequence"/>
</dbReference>
<protein>
    <recommendedName>
        <fullName evidence="2">Sporulation stage II protein D amidase enhancer LytB N-terminal domain-containing protein</fullName>
    </recommendedName>
</protein>
<dbReference type="HOGENOM" id="CLU_021203_2_0_9"/>
<keyword evidence="1" id="KW-0812">Transmembrane</keyword>
<evidence type="ECO:0000256" key="1">
    <source>
        <dbReference type="SAM" id="Phobius"/>
    </source>
</evidence>
<keyword evidence="1" id="KW-1133">Transmembrane helix</keyword>
<name>B7APU8_9FIRM</name>
<dbReference type="STRING" id="483218.BACPEC_00704"/>
<sequence>MHTSGWFHGKKLKLITMAAVFAALVAVCVLLYFVMFADRKDKGITRAEAAKLIAGACVTDDEMAAFNTYDAASGWYTGYVQYAVNNGYISNDNPNGYVTEKDFKRFAAKCGSDAEAVGISLTGKDNAVIKKNDFVNAYIRLLKYMPNGNSVTSITTTVVGTPSNVGNASEWQAYTDDGIMHFAGIALDYAIDRSATLIVRGKEILCVQKTEDKTTLRNAWVIYGNGNTLSVFVGGVKREYKVSKLSQNIDNVMADINLEQGRVTAVNTKTDTISGKVLSADKDYIEIEGYGKVPLDDRYRIYRTYGELSLKDYGALIVGYDLSNFIVADGKICGAAITKPLNADNVRVLLKTDNFASLYHARAELTCSSAFTIVYGSREDSSERHEAGDIINADASSVYLTNGRMKVVPDNGGKVILKSVSRAYGNPEYDGTIEISSEEGGLVIINEVPIEQYLKRVVPSEMPVSYGTEALKVQAVCARSYVYRELDNNNYVSLGAHLDDSTLYQVYNNVTDSAASNEAIEQTEGEILTYNDEPVQTYYYSTSCGVTTDVSLWGSEPDDYPYFVSQAVGSEPVNMDLTVEDNFRAFIKNTKYKDYDRRSELYRWELNVTAKELSDSFNSKLAGRIAAYPDKILVRSDSGDYIKKSISTVGTINNITVEKRVAGGAVVSVIVAGSNATVRISGENNIRYMFGVADVPLVTAEGNFRNMSNLPSAFCIFEPADNGAGFKITGGGYGHGIGMSQNAVYMMVNSAMSYSDVLEFFYPGTKLKTAE</sequence>
<evidence type="ECO:0000313" key="3">
    <source>
        <dbReference type="EMBL" id="EEC57720.1"/>
    </source>
</evidence>
<gene>
    <name evidence="3" type="ORF">BACPEC_00704</name>
</gene>
<accession>B7APU8</accession>
<dbReference type="InterPro" id="IPR013693">
    <property type="entry name" value="SpoIID/LytB_N"/>
</dbReference>
<evidence type="ECO:0000259" key="2">
    <source>
        <dbReference type="Pfam" id="PF08486"/>
    </source>
</evidence>
<comment type="caution">
    <text evidence="3">The sequence shown here is derived from an EMBL/GenBank/DDBJ whole genome shotgun (WGS) entry which is preliminary data.</text>
</comment>
<dbReference type="eggNOG" id="COG2385">
    <property type="taxonomic scope" value="Bacteria"/>
</dbReference>
<feature type="domain" description="Sporulation stage II protein D amidase enhancer LytB N-terminal" evidence="2">
    <location>
        <begin position="439"/>
        <end position="530"/>
    </location>
</feature>